<keyword evidence="9" id="KW-1185">Reference proteome</keyword>
<evidence type="ECO:0000259" key="8">
    <source>
        <dbReference type="SMART" id="SM00043"/>
    </source>
</evidence>
<evidence type="ECO:0000256" key="3">
    <source>
        <dbReference type="ARBA" id="ARBA00022525"/>
    </source>
</evidence>
<feature type="chain" id="PRO_5041738773" evidence="7">
    <location>
        <begin position="31"/>
        <end position="151"/>
    </location>
</feature>
<dbReference type="PANTHER" id="PTHR47033">
    <property type="entry name" value="CYSTATIN-M"/>
    <property type="match status" value="1"/>
</dbReference>
<dbReference type="PANTHER" id="PTHR47033:SF1">
    <property type="entry name" value="CYSTATIN-M"/>
    <property type="match status" value="1"/>
</dbReference>
<keyword evidence="4" id="KW-0646">Protease inhibitor</keyword>
<evidence type="ECO:0000256" key="6">
    <source>
        <dbReference type="ARBA" id="ARBA00023157"/>
    </source>
</evidence>
<feature type="domain" description="Cystatin" evidence="8">
    <location>
        <begin position="32"/>
        <end position="147"/>
    </location>
</feature>
<dbReference type="InterPro" id="IPR046350">
    <property type="entry name" value="Cystatin_sf"/>
</dbReference>
<dbReference type="RefSeq" id="XP_054828946.1">
    <property type="nucleotide sequence ID" value="XM_054972971.1"/>
</dbReference>
<dbReference type="InterPro" id="IPR000010">
    <property type="entry name" value="Cystatin_dom"/>
</dbReference>
<evidence type="ECO:0000313" key="10">
    <source>
        <dbReference type="RefSeq" id="XP_054828946.1"/>
    </source>
</evidence>
<accession>A0AA97KSQ5</accession>
<keyword evidence="6" id="KW-1015">Disulfide bond</keyword>
<organism evidence="9 10">
    <name type="scientific">Eublepharis macularius</name>
    <name type="common">Leopard gecko</name>
    <name type="synonym">Cyrtodactylus macularius</name>
    <dbReference type="NCBI Taxonomy" id="481883"/>
    <lineage>
        <taxon>Eukaryota</taxon>
        <taxon>Metazoa</taxon>
        <taxon>Chordata</taxon>
        <taxon>Craniata</taxon>
        <taxon>Vertebrata</taxon>
        <taxon>Euteleostomi</taxon>
        <taxon>Lepidosauria</taxon>
        <taxon>Squamata</taxon>
        <taxon>Bifurcata</taxon>
        <taxon>Gekkota</taxon>
        <taxon>Eublepharidae</taxon>
        <taxon>Eublepharinae</taxon>
        <taxon>Eublepharis</taxon>
    </lineage>
</organism>
<dbReference type="SMART" id="SM00043">
    <property type="entry name" value="CY"/>
    <property type="match status" value="1"/>
</dbReference>
<evidence type="ECO:0000313" key="9">
    <source>
        <dbReference type="Proteomes" id="UP001190640"/>
    </source>
</evidence>
<keyword evidence="5" id="KW-0789">Thiol protease inhibitor</keyword>
<dbReference type="CDD" id="cd00042">
    <property type="entry name" value="CY"/>
    <property type="match status" value="1"/>
</dbReference>
<proteinExistence type="inferred from homology"/>
<comment type="subcellular location">
    <subcellularLocation>
        <location evidence="1">Secreted</location>
    </subcellularLocation>
</comment>
<evidence type="ECO:0000256" key="7">
    <source>
        <dbReference type="SAM" id="SignalP"/>
    </source>
</evidence>
<dbReference type="KEGG" id="emc:129325300"/>
<name>A0AA97KSQ5_EUBMA</name>
<dbReference type="GeneID" id="129325300"/>
<keyword evidence="3" id="KW-0964">Secreted</keyword>
<sequence length="151" mass="16682">MAVALRGSSERGARLLALSLLLLLAATGQARDVPGRLVRLPVSAPDVQVAVAFAVKAYNEASAKSFYSRALRVLLASHQMVAGSLYYLTIELVNTTCEKNERAQLMPADLERCPLPPKAEQQKEICKFQIWTRSWLSDTRLTHMSCEPTHS</sequence>
<dbReference type="Proteomes" id="UP001190640">
    <property type="component" value="Chromosome 1"/>
</dbReference>
<protein>
    <submittedName>
        <fullName evidence="10">Cystatin-like</fullName>
    </submittedName>
</protein>
<gene>
    <name evidence="10" type="primary">LOC129325300</name>
</gene>
<reference evidence="10" key="1">
    <citation type="submission" date="2025-08" db="UniProtKB">
        <authorList>
            <consortium name="RefSeq"/>
        </authorList>
    </citation>
    <scope>IDENTIFICATION</scope>
    <source>
        <tissue evidence="10">Blood</tissue>
    </source>
</reference>
<feature type="signal peptide" evidence="7">
    <location>
        <begin position="1"/>
        <end position="30"/>
    </location>
</feature>
<evidence type="ECO:0000256" key="1">
    <source>
        <dbReference type="ARBA" id="ARBA00004613"/>
    </source>
</evidence>
<dbReference type="GO" id="GO:0004869">
    <property type="term" value="F:cysteine-type endopeptidase inhibitor activity"/>
    <property type="evidence" value="ECO:0007669"/>
    <property type="project" value="UniProtKB-KW"/>
</dbReference>
<dbReference type="Gene3D" id="3.10.450.10">
    <property type="match status" value="1"/>
</dbReference>
<dbReference type="SUPFAM" id="SSF54403">
    <property type="entry name" value="Cystatin/monellin"/>
    <property type="match status" value="1"/>
</dbReference>
<dbReference type="FunFam" id="3.10.450.10:FF:000004">
    <property type="entry name" value="Cystatin C"/>
    <property type="match status" value="1"/>
</dbReference>
<dbReference type="Pfam" id="PF00031">
    <property type="entry name" value="Cystatin"/>
    <property type="match status" value="1"/>
</dbReference>
<dbReference type="AlphaFoldDB" id="A0AA97KSQ5"/>
<evidence type="ECO:0000256" key="4">
    <source>
        <dbReference type="ARBA" id="ARBA00022690"/>
    </source>
</evidence>
<keyword evidence="7" id="KW-0732">Signal</keyword>
<evidence type="ECO:0000256" key="2">
    <source>
        <dbReference type="ARBA" id="ARBA00009403"/>
    </source>
</evidence>
<dbReference type="GO" id="GO:0070062">
    <property type="term" value="C:extracellular exosome"/>
    <property type="evidence" value="ECO:0007669"/>
    <property type="project" value="TreeGrafter"/>
</dbReference>
<evidence type="ECO:0000256" key="5">
    <source>
        <dbReference type="ARBA" id="ARBA00022704"/>
    </source>
</evidence>
<comment type="similarity">
    <text evidence="2">Belongs to the cystatin family.</text>
</comment>